<evidence type="ECO:0000313" key="3">
    <source>
        <dbReference type="Proteomes" id="UP000769528"/>
    </source>
</evidence>
<name>A0A9P8TID5_9ASCO</name>
<keyword evidence="3" id="KW-1185">Reference proteome</keyword>
<organism evidence="2 3">
    <name type="scientific">Wickerhamomyces mucosus</name>
    <dbReference type="NCBI Taxonomy" id="1378264"/>
    <lineage>
        <taxon>Eukaryota</taxon>
        <taxon>Fungi</taxon>
        <taxon>Dikarya</taxon>
        <taxon>Ascomycota</taxon>
        <taxon>Saccharomycotina</taxon>
        <taxon>Saccharomycetes</taxon>
        <taxon>Phaffomycetales</taxon>
        <taxon>Wickerhamomycetaceae</taxon>
        <taxon>Wickerhamomyces</taxon>
    </lineage>
</organism>
<feature type="compositionally biased region" description="Polar residues" evidence="1">
    <location>
        <begin position="8"/>
        <end position="26"/>
    </location>
</feature>
<reference evidence="2" key="2">
    <citation type="submission" date="2021-01" db="EMBL/GenBank/DDBJ databases">
        <authorList>
            <person name="Schikora-Tamarit M.A."/>
        </authorList>
    </citation>
    <scope>NUCLEOTIDE SEQUENCE</scope>
    <source>
        <strain evidence="2">CBS6341</strain>
    </source>
</reference>
<feature type="region of interest" description="Disordered" evidence="1">
    <location>
        <begin position="1"/>
        <end position="45"/>
    </location>
</feature>
<evidence type="ECO:0000256" key="1">
    <source>
        <dbReference type="SAM" id="MobiDB-lite"/>
    </source>
</evidence>
<accession>A0A9P8TID5</accession>
<dbReference type="EMBL" id="JAEUBF010000206">
    <property type="protein sequence ID" value="KAH3679936.1"/>
    <property type="molecule type" value="Genomic_DNA"/>
</dbReference>
<reference evidence="2" key="1">
    <citation type="journal article" date="2021" name="Open Biol.">
        <title>Shared evolutionary footprints suggest mitochondrial oxidative damage underlies multiple complex I losses in fungi.</title>
        <authorList>
            <person name="Schikora-Tamarit M.A."/>
            <person name="Marcet-Houben M."/>
            <person name="Nosek J."/>
            <person name="Gabaldon T."/>
        </authorList>
    </citation>
    <scope>NUCLEOTIDE SEQUENCE</scope>
    <source>
        <strain evidence="2">CBS6341</strain>
    </source>
</reference>
<sequence length="98" mass="10292">MVKCLYGATSSSVNSPLRTSSSTNEGHSALNKSAPVNEPSPPQTTSASIPLVIIFFAPANLPHLSLNSAQRAVPIRVPPSANQPLTSSHSIFLMRSLP</sequence>
<gene>
    <name evidence="2" type="ORF">WICMUC_000679</name>
</gene>
<evidence type="ECO:0000313" key="2">
    <source>
        <dbReference type="EMBL" id="KAH3679936.1"/>
    </source>
</evidence>
<protein>
    <submittedName>
        <fullName evidence="2">Uncharacterized protein</fullName>
    </submittedName>
</protein>
<dbReference type="Proteomes" id="UP000769528">
    <property type="component" value="Unassembled WGS sequence"/>
</dbReference>
<dbReference type="OrthoDB" id="10055828at2759"/>
<comment type="caution">
    <text evidence="2">The sequence shown here is derived from an EMBL/GenBank/DDBJ whole genome shotgun (WGS) entry which is preliminary data.</text>
</comment>
<dbReference type="AlphaFoldDB" id="A0A9P8TID5"/>
<proteinExistence type="predicted"/>